<dbReference type="Gene3D" id="1.20.1740.10">
    <property type="entry name" value="Amino acid/polyamine transporter I"/>
    <property type="match status" value="1"/>
</dbReference>
<dbReference type="Proteomes" id="UP000609346">
    <property type="component" value="Unassembled WGS sequence"/>
</dbReference>
<gene>
    <name evidence="9" type="ORF">H8B09_27515</name>
</gene>
<evidence type="ECO:0000256" key="3">
    <source>
        <dbReference type="ARBA" id="ARBA00022448"/>
    </source>
</evidence>
<evidence type="ECO:0000256" key="2">
    <source>
        <dbReference type="ARBA" id="ARBA00007998"/>
    </source>
</evidence>
<evidence type="ECO:0000256" key="1">
    <source>
        <dbReference type="ARBA" id="ARBA00004141"/>
    </source>
</evidence>
<evidence type="ECO:0000256" key="4">
    <source>
        <dbReference type="ARBA" id="ARBA00022544"/>
    </source>
</evidence>
<comment type="subcellular location">
    <subcellularLocation>
        <location evidence="1">Membrane</location>
        <topology evidence="1">Multi-pass membrane protein</topology>
    </subcellularLocation>
</comment>
<dbReference type="EMBL" id="JACXZA010000009">
    <property type="protein sequence ID" value="MBD3922532.1"/>
    <property type="molecule type" value="Genomic_DNA"/>
</dbReference>
<feature type="transmembrane region" description="Helical" evidence="8">
    <location>
        <begin position="149"/>
        <end position="166"/>
    </location>
</feature>
<comment type="similarity">
    <text evidence="2">Belongs to the amino acid-polyamine-organocation (APC) superfamily. Spore germination protein (SGP) (TC 2.A.3.9) family.</text>
</comment>
<evidence type="ECO:0000313" key="10">
    <source>
        <dbReference type="Proteomes" id="UP000609346"/>
    </source>
</evidence>
<reference evidence="9 10" key="1">
    <citation type="submission" date="2020-09" db="EMBL/GenBank/DDBJ databases">
        <title>Paenibacillus sp. strain PR3 16S rRNA gene Genome sequencing and assembly.</title>
        <authorList>
            <person name="Kim J."/>
        </authorList>
    </citation>
    <scope>NUCLEOTIDE SEQUENCE [LARGE SCALE GENOMIC DNA]</scope>
    <source>
        <strain evidence="9 10">PR3</strain>
    </source>
</reference>
<dbReference type="Pfam" id="PF03845">
    <property type="entry name" value="Spore_permease"/>
    <property type="match status" value="1"/>
</dbReference>
<dbReference type="RefSeq" id="WP_191206828.1">
    <property type="nucleotide sequence ID" value="NZ_JACXZA010000009.1"/>
</dbReference>
<dbReference type="PANTHER" id="PTHR34975">
    <property type="entry name" value="SPORE GERMINATION PROTEIN A2"/>
    <property type="match status" value="1"/>
</dbReference>
<evidence type="ECO:0000256" key="6">
    <source>
        <dbReference type="ARBA" id="ARBA00022989"/>
    </source>
</evidence>
<feature type="transmembrane region" description="Helical" evidence="8">
    <location>
        <begin position="308"/>
        <end position="327"/>
    </location>
</feature>
<organism evidence="9 10">
    <name type="scientific">Paenibacillus terricola</name>
    <dbReference type="NCBI Taxonomy" id="2763503"/>
    <lineage>
        <taxon>Bacteria</taxon>
        <taxon>Bacillati</taxon>
        <taxon>Bacillota</taxon>
        <taxon>Bacilli</taxon>
        <taxon>Bacillales</taxon>
        <taxon>Paenibacillaceae</taxon>
        <taxon>Paenibacillus</taxon>
    </lineage>
</organism>
<keyword evidence="7 8" id="KW-0472">Membrane</keyword>
<protein>
    <submittedName>
        <fullName evidence="9">Endospore germination permease</fullName>
    </submittedName>
</protein>
<feature type="transmembrane region" description="Helical" evidence="8">
    <location>
        <begin position="186"/>
        <end position="208"/>
    </location>
</feature>
<evidence type="ECO:0000256" key="8">
    <source>
        <dbReference type="SAM" id="Phobius"/>
    </source>
</evidence>
<feature type="transmembrane region" description="Helical" evidence="8">
    <location>
        <begin position="14"/>
        <end position="37"/>
    </location>
</feature>
<proteinExistence type="inferred from homology"/>
<feature type="transmembrane region" description="Helical" evidence="8">
    <location>
        <begin position="119"/>
        <end position="137"/>
    </location>
</feature>
<name>A0ABR8N2Z4_9BACL</name>
<keyword evidence="10" id="KW-1185">Reference proteome</keyword>
<dbReference type="InterPro" id="IPR004761">
    <property type="entry name" value="Spore_GerAB"/>
</dbReference>
<evidence type="ECO:0000256" key="7">
    <source>
        <dbReference type="ARBA" id="ARBA00023136"/>
    </source>
</evidence>
<feature type="transmembrane region" description="Helical" evidence="8">
    <location>
        <begin position="220"/>
        <end position="244"/>
    </location>
</feature>
<feature type="transmembrane region" description="Helical" evidence="8">
    <location>
        <begin position="339"/>
        <end position="361"/>
    </location>
</feature>
<evidence type="ECO:0000256" key="5">
    <source>
        <dbReference type="ARBA" id="ARBA00022692"/>
    </source>
</evidence>
<keyword evidence="5 8" id="KW-0812">Transmembrane</keyword>
<dbReference type="PANTHER" id="PTHR34975:SF2">
    <property type="entry name" value="SPORE GERMINATION PROTEIN A2"/>
    <property type="match status" value="1"/>
</dbReference>
<evidence type="ECO:0000313" key="9">
    <source>
        <dbReference type="EMBL" id="MBD3922532.1"/>
    </source>
</evidence>
<keyword evidence="6 8" id="KW-1133">Transmembrane helix</keyword>
<feature type="transmembrane region" description="Helical" evidence="8">
    <location>
        <begin position="274"/>
        <end position="296"/>
    </location>
</feature>
<feature type="transmembrane region" description="Helical" evidence="8">
    <location>
        <begin position="43"/>
        <end position="63"/>
    </location>
</feature>
<keyword evidence="3" id="KW-0813">Transport</keyword>
<feature type="transmembrane region" description="Helical" evidence="8">
    <location>
        <begin position="83"/>
        <end position="107"/>
    </location>
</feature>
<dbReference type="NCBIfam" id="TIGR00912">
    <property type="entry name" value="2A0309"/>
    <property type="match status" value="1"/>
</dbReference>
<accession>A0ABR8N2Z4</accession>
<comment type="caution">
    <text evidence="9">The sequence shown here is derived from an EMBL/GenBank/DDBJ whole genome shotgun (WGS) entry which is preliminary data.</text>
</comment>
<keyword evidence="4" id="KW-0309">Germination</keyword>
<sequence>MALLDNGKINGRQLMVLVFLFSVGTTVLVIPSGLAGIAKQDAWIAGLVGILLGILIVGLYVLLWRMHPEKTFVGICEAVLGKWAGTVVSLIYCLYLFMLTAAVLFYVSNFFQIHFLPRTPVVFTCALFAIIVVMGVRMGLESIARTSELMLPWFLILFFVLVTTLTPQINADNMLPVYEAGTKSVIWAGIIFAGTAYMPMVFLFALLPKVQDRQMKLARLGVFLAAAAGGLCVVLVTLLCVLILGPDYTMRSIFPSYALVKKISIGNFIQRIEAILAALWFITTYMKTTFYFYSWVTSLSEILRLNNYRTLTLPCAIIMIVFSQIVYPNVIYMQHWDETVFPPYIITIGVVIPVVLWIIGLMRGTTDVSRQPKITD</sequence>